<evidence type="ECO:0000313" key="1">
    <source>
        <dbReference type="EMBL" id="KAJ2922996.1"/>
    </source>
</evidence>
<reference evidence="1" key="1">
    <citation type="submission" date="2022-06" db="EMBL/GenBank/DDBJ databases">
        <title>Genome Sequence of Candolleomyces eurysporus.</title>
        <authorList>
            <person name="Buettner E."/>
        </authorList>
    </citation>
    <scope>NUCLEOTIDE SEQUENCE</scope>
    <source>
        <strain evidence="1">VTCC 930004</strain>
    </source>
</reference>
<feature type="non-terminal residue" evidence="1">
    <location>
        <position position="285"/>
    </location>
</feature>
<comment type="caution">
    <text evidence="1">The sequence shown here is derived from an EMBL/GenBank/DDBJ whole genome shotgun (WGS) entry which is preliminary data.</text>
</comment>
<accession>A0A9W8IU28</accession>
<dbReference type="OrthoDB" id="3089288at2759"/>
<gene>
    <name evidence="1" type="ORF">H1R20_g14098</name>
</gene>
<organism evidence="1 2">
    <name type="scientific">Candolleomyces eurysporus</name>
    <dbReference type="NCBI Taxonomy" id="2828524"/>
    <lineage>
        <taxon>Eukaryota</taxon>
        <taxon>Fungi</taxon>
        <taxon>Dikarya</taxon>
        <taxon>Basidiomycota</taxon>
        <taxon>Agaricomycotina</taxon>
        <taxon>Agaricomycetes</taxon>
        <taxon>Agaricomycetidae</taxon>
        <taxon>Agaricales</taxon>
        <taxon>Agaricineae</taxon>
        <taxon>Psathyrellaceae</taxon>
        <taxon>Candolleomyces</taxon>
    </lineage>
</organism>
<protein>
    <submittedName>
        <fullName evidence="1">Uncharacterized protein</fullName>
    </submittedName>
</protein>
<dbReference type="Proteomes" id="UP001140091">
    <property type="component" value="Unassembled WGS sequence"/>
</dbReference>
<name>A0A9W8IU28_9AGAR</name>
<sequence length="285" mass="31519">MEEAVAKFFERAISHEMMQAELRGELTGVRRELEGMVSEVSDLFDQDELTHEAIEKLQQDFEALDSRFQNLDIRPFINESQRSVQGQVTAMGKKYAQELKKVEDSASQMLRRVELLEEQAKVGSKAGSTLTQEQVEQMINLKLAGVMEGVSQGGSGVDGEMVQAIIDQKIGWFTAKALEELVRQKVDTAVQGGTTELMERVESLEERVSGDTDGREINERLADIETRLGAAVIRELASGDDSSPLAASLKALEELIRVQTEGVRLQIGSLKSEMGQTLEAHGHEV</sequence>
<keyword evidence="2" id="KW-1185">Reference proteome</keyword>
<dbReference type="EMBL" id="JANBPK010001466">
    <property type="protein sequence ID" value="KAJ2922996.1"/>
    <property type="molecule type" value="Genomic_DNA"/>
</dbReference>
<dbReference type="AlphaFoldDB" id="A0A9W8IU28"/>
<evidence type="ECO:0000313" key="2">
    <source>
        <dbReference type="Proteomes" id="UP001140091"/>
    </source>
</evidence>
<proteinExistence type="predicted"/>